<evidence type="ECO:0000313" key="2">
    <source>
        <dbReference type="Proteomes" id="UP000244178"/>
    </source>
</evidence>
<dbReference type="RefSeq" id="WP_108546518.1">
    <property type="nucleotide sequence ID" value="NZ_PYJM01000014.1"/>
</dbReference>
<proteinExistence type="predicted"/>
<evidence type="ECO:0000313" key="1">
    <source>
        <dbReference type="EMBL" id="PUA41377.1"/>
    </source>
</evidence>
<dbReference type="AlphaFoldDB" id="A0A2T6GB51"/>
<protein>
    <submittedName>
        <fullName evidence="1">Uncharacterized protein</fullName>
    </submittedName>
</protein>
<comment type="caution">
    <text evidence="1">The sequence shown here is derived from an EMBL/GenBank/DDBJ whole genome shotgun (WGS) entry which is preliminary data.</text>
</comment>
<dbReference type="Proteomes" id="UP000244178">
    <property type="component" value="Unassembled WGS sequence"/>
</dbReference>
<reference evidence="1 2" key="1">
    <citation type="submission" date="2018-03" db="EMBL/GenBank/DDBJ databases">
        <title>Draft genome sequence of the plant growth promoting rhizobacterium Pseudomonas protegens strain BNJ-SS-45 isolated from wheat (Triticum aestivum) rhizosphere.</title>
        <authorList>
            <person name="Bajpai A."/>
            <person name="Shende K."/>
            <person name="Meena N."/>
            <person name="Upadhyayula S.R."/>
            <person name="Suravajhala P."/>
            <person name="Medicherla K.M."/>
            <person name="Johri B.N."/>
        </authorList>
    </citation>
    <scope>NUCLEOTIDE SEQUENCE [LARGE SCALE GENOMIC DNA]</scope>
    <source>
        <strain evidence="1 2">BNJ-SS-45</strain>
    </source>
</reference>
<sequence length="60" mass="6884">MTAQPPSPALEQRYTHLPTRHKWRVVSQQGQQLRLEDLAGSQIPITFSDLANTEVWSRIV</sequence>
<gene>
    <name evidence="1" type="ORF">C5U62_32145</name>
</gene>
<name>A0A2T6GB51_9PSED</name>
<dbReference type="EMBL" id="PYJM01000014">
    <property type="protein sequence ID" value="PUA41377.1"/>
    <property type="molecule type" value="Genomic_DNA"/>
</dbReference>
<organism evidence="1 2">
    <name type="scientific">Pseudomonas protegens</name>
    <dbReference type="NCBI Taxonomy" id="380021"/>
    <lineage>
        <taxon>Bacteria</taxon>
        <taxon>Pseudomonadati</taxon>
        <taxon>Pseudomonadota</taxon>
        <taxon>Gammaproteobacteria</taxon>
        <taxon>Pseudomonadales</taxon>
        <taxon>Pseudomonadaceae</taxon>
        <taxon>Pseudomonas</taxon>
    </lineage>
</organism>
<accession>A0A2T6GB51</accession>